<dbReference type="Gene3D" id="3.40.50.720">
    <property type="entry name" value="NAD(P)-binding Rossmann-like Domain"/>
    <property type="match status" value="1"/>
</dbReference>
<dbReference type="PIRSF" id="PIRSF026760">
    <property type="entry name" value="UCP026760"/>
    <property type="match status" value="1"/>
</dbReference>
<dbReference type="InterPro" id="IPR011669">
    <property type="entry name" value="DgcN-like"/>
</dbReference>
<accession>A0A1H7MK23</accession>
<dbReference type="Pfam" id="PF17396">
    <property type="entry name" value="DUF1611_N"/>
    <property type="match status" value="1"/>
</dbReference>
<reference evidence="3 4" key="1">
    <citation type="submission" date="2016-10" db="EMBL/GenBank/DDBJ databases">
        <authorList>
            <person name="de Groot N.N."/>
        </authorList>
    </citation>
    <scope>NUCLEOTIDE SEQUENCE [LARGE SCALE GENOMIC DNA]</scope>
    <source>
        <strain evidence="3 4">DSM 11978</strain>
    </source>
</reference>
<proteinExistence type="predicted"/>
<feature type="domain" description="D-glutamate N-acetyltransferase-like C-terminal" evidence="1">
    <location>
        <begin position="156"/>
        <end position="341"/>
    </location>
</feature>
<dbReference type="InterPro" id="IPR035402">
    <property type="entry name" value="DgcN-like_N"/>
</dbReference>
<evidence type="ECO:0000259" key="2">
    <source>
        <dbReference type="Pfam" id="PF17396"/>
    </source>
</evidence>
<dbReference type="Pfam" id="PF07755">
    <property type="entry name" value="DUF1611"/>
    <property type="match status" value="1"/>
</dbReference>
<feature type="domain" description="D-glutamate N-acetyltransferase-like N-terminal" evidence="2">
    <location>
        <begin position="52"/>
        <end position="128"/>
    </location>
</feature>
<dbReference type="PANTHER" id="PTHR40690">
    <property type="entry name" value="GLL3100 PROTEIN"/>
    <property type="match status" value="1"/>
</dbReference>
<evidence type="ECO:0000313" key="3">
    <source>
        <dbReference type="EMBL" id="SEL11419.1"/>
    </source>
</evidence>
<sequence>MYSIKSVKEIQDLNPFIVVGCGGGGEKFSNLEGVETVGFIDDNVKKQGKEFCGYIVAGSLDESLKHAKNAKSLVIMLPIGAEGSALKYAVQAIDAGLNVITSFRSLSITENISLKKFADAKGVVIKDIGPRLDVVKTIAGVAPKKSCEVLPKISYESKAPVIFVGGTSQECGKRTTTKKLGIASMKRGLTPAIISTDEMGLEEPTDFNFRAGSLSAMDVPAAVLSAIKYAEETKQPDIIFIEGQSSLTEKGNPHPRGLSAAILIGAAPDAVIVGHRPNHPYREPRGIEEEIRAIEAVEPTKVVGLSINLKNADLDLCPEFFESKYNLPAEDVYNNGADKLLDAIFEYLGE</sequence>
<dbReference type="PANTHER" id="PTHR40690:SF1">
    <property type="entry name" value="DUF1611 DOMAIN-CONTAINING PROTEIN"/>
    <property type="match status" value="1"/>
</dbReference>
<dbReference type="InterPro" id="IPR035086">
    <property type="entry name" value="DgcN-like_C"/>
</dbReference>
<dbReference type="SUPFAM" id="SSF52540">
    <property type="entry name" value="P-loop containing nucleoside triphosphate hydrolases"/>
    <property type="match status" value="1"/>
</dbReference>
<organism evidence="3 4">
    <name type="scientific">Methanobrevibacter gottschalkii</name>
    <dbReference type="NCBI Taxonomy" id="190974"/>
    <lineage>
        <taxon>Archaea</taxon>
        <taxon>Methanobacteriati</taxon>
        <taxon>Methanobacteriota</taxon>
        <taxon>Methanomada group</taxon>
        <taxon>Methanobacteria</taxon>
        <taxon>Methanobacteriales</taxon>
        <taxon>Methanobacteriaceae</taxon>
        <taxon>Methanobrevibacter</taxon>
    </lineage>
</organism>
<dbReference type="OrthoDB" id="30617at2157"/>
<dbReference type="Proteomes" id="UP000199506">
    <property type="component" value="Unassembled WGS sequence"/>
</dbReference>
<dbReference type="InterPro" id="IPR027417">
    <property type="entry name" value="P-loop_NTPase"/>
</dbReference>
<dbReference type="EMBL" id="FOAK01000010">
    <property type="protein sequence ID" value="SEL11419.1"/>
    <property type="molecule type" value="Genomic_DNA"/>
</dbReference>
<dbReference type="STRING" id="190974.SAMN05216439_0004"/>
<evidence type="ECO:0000313" key="4">
    <source>
        <dbReference type="Proteomes" id="UP000199506"/>
    </source>
</evidence>
<dbReference type="Gene3D" id="3.40.50.300">
    <property type="entry name" value="P-loop containing nucleotide triphosphate hydrolases"/>
    <property type="match status" value="1"/>
</dbReference>
<name>A0A1H7MK23_9EURY</name>
<protein>
    <submittedName>
        <fullName evidence="3">Uncharacterized conserved protein, NAD-dependent epimerase/dehydratase family</fullName>
    </submittedName>
</protein>
<evidence type="ECO:0000259" key="1">
    <source>
        <dbReference type="Pfam" id="PF07755"/>
    </source>
</evidence>
<dbReference type="RefSeq" id="WP_069575470.1">
    <property type="nucleotide sequence ID" value="NZ_FOAK01000010.1"/>
</dbReference>
<dbReference type="AlphaFoldDB" id="A0A1H7MK23"/>
<gene>
    <name evidence="3" type="ORF">SAMN05216439_0004</name>
</gene>